<protein>
    <recommendedName>
        <fullName evidence="5">Lipoprotein</fullName>
    </recommendedName>
</protein>
<gene>
    <name evidence="3" type="ORF">AWB77_06084</name>
</gene>
<evidence type="ECO:0000313" key="3">
    <source>
        <dbReference type="EMBL" id="SAL00117.1"/>
    </source>
</evidence>
<feature type="compositionally biased region" description="Basic and acidic residues" evidence="1">
    <location>
        <begin position="71"/>
        <end position="93"/>
    </location>
</feature>
<reference evidence="3" key="1">
    <citation type="submission" date="2016-01" db="EMBL/GenBank/DDBJ databases">
        <authorList>
            <person name="Peeters C."/>
        </authorList>
    </citation>
    <scope>NUCLEOTIDE SEQUENCE</scope>
    <source>
        <strain evidence="3">LMG 29320</strain>
    </source>
</reference>
<keyword evidence="2" id="KW-0732">Signal</keyword>
<evidence type="ECO:0000313" key="4">
    <source>
        <dbReference type="Proteomes" id="UP000054903"/>
    </source>
</evidence>
<feature type="signal peptide" evidence="2">
    <location>
        <begin position="1"/>
        <end position="27"/>
    </location>
</feature>
<proteinExistence type="predicted"/>
<dbReference type="RefSeq" id="WP_157694943.1">
    <property type="nucleotide sequence ID" value="NZ_FCNX02000020.1"/>
</dbReference>
<name>A0A158E2G8_9BURK</name>
<comment type="caution">
    <text evidence="3">The sequence shown here is derived from an EMBL/GenBank/DDBJ whole genome shotgun (WGS) entry which is preliminary data.</text>
</comment>
<keyword evidence="4" id="KW-1185">Reference proteome</keyword>
<feature type="compositionally biased region" description="Gly residues" evidence="1">
    <location>
        <begin position="28"/>
        <end position="41"/>
    </location>
</feature>
<dbReference type="OrthoDB" id="9114929at2"/>
<dbReference type="AlphaFoldDB" id="A0A158E2G8"/>
<evidence type="ECO:0008006" key="5">
    <source>
        <dbReference type="Google" id="ProtNLM"/>
    </source>
</evidence>
<accession>A0A158E2G8</accession>
<dbReference type="EMBL" id="FCNX02000020">
    <property type="protein sequence ID" value="SAL00117.1"/>
    <property type="molecule type" value="Genomic_DNA"/>
</dbReference>
<evidence type="ECO:0000256" key="1">
    <source>
        <dbReference type="SAM" id="MobiDB-lite"/>
    </source>
</evidence>
<sequence length="93" mass="9618">MKLAAYAVRACLIVASFNLLGSTAAIAGGNGNGGNGSGGSHGAATSGMTYHSEPVSSPWNRPYDQLAKSANRREAEATAEKPRETEQHLSDAR</sequence>
<dbReference type="Proteomes" id="UP000054903">
    <property type="component" value="Unassembled WGS sequence"/>
</dbReference>
<organism evidence="3 4">
    <name type="scientific">Caballeronia fortuita</name>
    <dbReference type="NCBI Taxonomy" id="1777138"/>
    <lineage>
        <taxon>Bacteria</taxon>
        <taxon>Pseudomonadati</taxon>
        <taxon>Pseudomonadota</taxon>
        <taxon>Betaproteobacteria</taxon>
        <taxon>Burkholderiales</taxon>
        <taxon>Burkholderiaceae</taxon>
        <taxon>Caballeronia</taxon>
    </lineage>
</organism>
<feature type="chain" id="PRO_5007624764" description="Lipoprotein" evidence="2">
    <location>
        <begin position="28"/>
        <end position="93"/>
    </location>
</feature>
<feature type="region of interest" description="Disordered" evidence="1">
    <location>
        <begin position="26"/>
        <end position="93"/>
    </location>
</feature>
<evidence type="ECO:0000256" key="2">
    <source>
        <dbReference type="SAM" id="SignalP"/>
    </source>
</evidence>